<dbReference type="RefSeq" id="WP_239367881.1">
    <property type="nucleotide sequence ID" value="NZ_JAKREW010000020.1"/>
</dbReference>
<accession>A0ABS9QI09</accession>
<evidence type="ECO:0000259" key="1">
    <source>
        <dbReference type="PROSITE" id="PS50943"/>
    </source>
</evidence>
<keyword evidence="3" id="KW-1185">Reference proteome</keyword>
<protein>
    <recommendedName>
        <fullName evidence="1">HTH cro/C1-type domain-containing protein</fullName>
    </recommendedName>
</protein>
<feature type="domain" description="HTH cro/C1-type" evidence="1">
    <location>
        <begin position="6"/>
        <end position="64"/>
    </location>
</feature>
<comment type="caution">
    <text evidence="2">The sequence shown here is derived from an EMBL/GenBank/DDBJ whole genome shotgun (WGS) entry which is preliminary data.</text>
</comment>
<dbReference type="InterPro" id="IPR001387">
    <property type="entry name" value="Cro/C1-type_HTH"/>
</dbReference>
<dbReference type="EMBL" id="JAKREW010000020">
    <property type="protein sequence ID" value="MCG7507078.1"/>
    <property type="molecule type" value="Genomic_DNA"/>
</dbReference>
<reference evidence="2 3" key="1">
    <citation type="submission" date="2022-02" db="EMBL/GenBank/DDBJ databases">
        <title>Draft genome sequence of Mezorhizobium retamae strain IRAMC:0171 isolated from Retama raetam nodules.</title>
        <authorList>
            <person name="Bengaied R."/>
            <person name="Sbissi I."/>
            <person name="Huber K."/>
            <person name="Ghodbane F."/>
            <person name="Nouioui I."/>
            <person name="Tarhouni M."/>
            <person name="Gtari M."/>
        </authorList>
    </citation>
    <scope>NUCLEOTIDE SEQUENCE [LARGE SCALE GENOMIC DNA]</scope>
    <source>
        <strain evidence="2 3">IRAMC:0171</strain>
    </source>
</reference>
<dbReference type="InterPro" id="IPR010982">
    <property type="entry name" value="Lambda_DNA-bd_dom_sf"/>
</dbReference>
<proteinExistence type="predicted"/>
<gene>
    <name evidence="2" type="ORF">L4923_18780</name>
</gene>
<dbReference type="Pfam" id="PF01381">
    <property type="entry name" value="HTH_3"/>
    <property type="match status" value="1"/>
</dbReference>
<evidence type="ECO:0000313" key="3">
    <source>
        <dbReference type="Proteomes" id="UP001201701"/>
    </source>
</evidence>
<dbReference type="Proteomes" id="UP001201701">
    <property type="component" value="Unassembled WGS sequence"/>
</dbReference>
<dbReference type="Gene3D" id="1.10.260.40">
    <property type="entry name" value="lambda repressor-like DNA-binding domains"/>
    <property type="match status" value="1"/>
</dbReference>
<sequence length="65" mass="7445">MTPATFKEIRLRLGMTQAELAALLDYGSPMRISEFERETNPRPVPRLLTLVMQALDSGWRPTKLE</sequence>
<name>A0ABS9QI09_9HYPH</name>
<evidence type="ECO:0000313" key="2">
    <source>
        <dbReference type="EMBL" id="MCG7507078.1"/>
    </source>
</evidence>
<dbReference type="CDD" id="cd00093">
    <property type="entry name" value="HTH_XRE"/>
    <property type="match status" value="1"/>
</dbReference>
<dbReference type="SUPFAM" id="SSF47413">
    <property type="entry name" value="lambda repressor-like DNA-binding domains"/>
    <property type="match status" value="1"/>
</dbReference>
<dbReference type="PROSITE" id="PS50943">
    <property type="entry name" value="HTH_CROC1"/>
    <property type="match status" value="1"/>
</dbReference>
<organism evidence="2 3">
    <name type="scientific">Mesorhizobium retamae</name>
    <dbReference type="NCBI Taxonomy" id="2912854"/>
    <lineage>
        <taxon>Bacteria</taxon>
        <taxon>Pseudomonadati</taxon>
        <taxon>Pseudomonadota</taxon>
        <taxon>Alphaproteobacteria</taxon>
        <taxon>Hyphomicrobiales</taxon>
        <taxon>Phyllobacteriaceae</taxon>
        <taxon>Mesorhizobium</taxon>
    </lineage>
</organism>